<dbReference type="Gene3D" id="1.10.10.60">
    <property type="entry name" value="Homeodomain-like"/>
    <property type="match status" value="2"/>
</dbReference>
<dbReference type="InterPro" id="IPR018060">
    <property type="entry name" value="HTH_AraC"/>
</dbReference>
<dbReference type="InterPro" id="IPR018062">
    <property type="entry name" value="HTH_AraC-typ_CS"/>
</dbReference>
<dbReference type="InterPro" id="IPR003313">
    <property type="entry name" value="AraC-bd"/>
</dbReference>
<dbReference type="Pfam" id="PF02311">
    <property type="entry name" value="AraC_binding"/>
    <property type="match status" value="1"/>
</dbReference>
<keyword evidence="6" id="KW-1185">Reference proteome</keyword>
<dbReference type="InterPro" id="IPR037923">
    <property type="entry name" value="HTH-like"/>
</dbReference>
<sequence length="292" mass="34355">MKPIRKRLETELSFPFILNFMDTKSPQLELPDHVHDWYELVYVHSGAGHFFIDHHLFDMNEGDLFIIPQNTIHRAFPDREDPVTSTALFFSPILIQAMPIIESFSFLQYFEQCRFDHYYKLECSELLKSMMVHSLTMMNDELKGEKPGFRHAVILILHQMIVSIHREGYERRKQIEIQEAISPDWMKNILQYIDANYAEEMSLEQLSEVAAVSTAHLSRRFKQLTGMNVINYIVMKRIVHAKQRLMESHDKVDTIAYASGFESLPHFHRTFKKIVGMTPAAYRREHSANTYK</sequence>
<evidence type="ECO:0000259" key="4">
    <source>
        <dbReference type="PROSITE" id="PS01124"/>
    </source>
</evidence>
<dbReference type="Pfam" id="PF12833">
    <property type="entry name" value="HTH_18"/>
    <property type="match status" value="1"/>
</dbReference>
<dbReference type="RefSeq" id="WP_085493355.1">
    <property type="nucleotide sequence ID" value="NZ_FXAZ01000001.1"/>
</dbReference>
<dbReference type="OrthoDB" id="8737373at2"/>
<dbReference type="InterPro" id="IPR020449">
    <property type="entry name" value="Tscrpt_reg_AraC-type_HTH"/>
</dbReference>
<feature type="domain" description="HTH araC/xylS-type" evidence="4">
    <location>
        <begin position="187"/>
        <end position="285"/>
    </location>
</feature>
<keyword evidence="2" id="KW-0238">DNA-binding</keyword>
<dbReference type="GO" id="GO:0003700">
    <property type="term" value="F:DNA-binding transcription factor activity"/>
    <property type="evidence" value="ECO:0007669"/>
    <property type="project" value="InterPro"/>
</dbReference>
<proteinExistence type="predicted"/>
<dbReference type="PROSITE" id="PS01124">
    <property type="entry name" value="HTH_ARAC_FAMILY_2"/>
    <property type="match status" value="1"/>
</dbReference>
<dbReference type="PROSITE" id="PS00041">
    <property type="entry name" value="HTH_ARAC_FAMILY_1"/>
    <property type="match status" value="1"/>
</dbReference>
<keyword evidence="3" id="KW-0804">Transcription</keyword>
<dbReference type="SUPFAM" id="SSF51215">
    <property type="entry name" value="Regulatory protein AraC"/>
    <property type="match status" value="1"/>
</dbReference>
<accession>A0A1X7J4K2</accession>
<dbReference type="Gene3D" id="2.60.120.10">
    <property type="entry name" value="Jelly Rolls"/>
    <property type="match status" value="1"/>
</dbReference>
<dbReference type="EMBL" id="FXAZ01000001">
    <property type="protein sequence ID" value="SMG22385.1"/>
    <property type="molecule type" value="Genomic_DNA"/>
</dbReference>
<dbReference type="AlphaFoldDB" id="A0A1X7J4K2"/>
<evidence type="ECO:0000313" key="6">
    <source>
        <dbReference type="Proteomes" id="UP000193834"/>
    </source>
</evidence>
<dbReference type="GO" id="GO:0043565">
    <property type="term" value="F:sequence-specific DNA binding"/>
    <property type="evidence" value="ECO:0007669"/>
    <property type="project" value="InterPro"/>
</dbReference>
<dbReference type="PANTHER" id="PTHR43280">
    <property type="entry name" value="ARAC-FAMILY TRANSCRIPTIONAL REGULATOR"/>
    <property type="match status" value="1"/>
</dbReference>
<evidence type="ECO:0000256" key="3">
    <source>
        <dbReference type="ARBA" id="ARBA00023163"/>
    </source>
</evidence>
<dbReference type="InterPro" id="IPR014710">
    <property type="entry name" value="RmlC-like_jellyroll"/>
</dbReference>
<dbReference type="SUPFAM" id="SSF46689">
    <property type="entry name" value="Homeodomain-like"/>
    <property type="match status" value="2"/>
</dbReference>
<dbReference type="SMART" id="SM00342">
    <property type="entry name" value="HTH_ARAC"/>
    <property type="match status" value="1"/>
</dbReference>
<dbReference type="InterPro" id="IPR009057">
    <property type="entry name" value="Homeodomain-like_sf"/>
</dbReference>
<protein>
    <submittedName>
        <fullName evidence="5">Transcriptional regulator, AraC family</fullName>
    </submittedName>
</protein>
<gene>
    <name evidence="5" type="ORF">SAMN06295960_1185</name>
</gene>
<evidence type="ECO:0000256" key="2">
    <source>
        <dbReference type="ARBA" id="ARBA00023125"/>
    </source>
</evidence>
<evidence type="ECO:0000256" key="1">
    <source>
        <dbReference type="ARBA" id="ARBA00023015"/>
    </source>
</evidence>
<dbReference type="Proteomes" id="UP000193834">
    <property type="component" value="Unassembled WGS sequence"/>
</dbReference>
<organism evidence="5 6">
    <name type="scientific">Paenibacillus aquistagni</name>
    <dbReference type="NCBI Taxonomy" id="1852522"/>
    <lineage>
        <taxon>Bacteria</taxon>
        <taxon>Bacillati</taxon>
        <taxon>Bacillota</taxon>
        <taxon>Bacilli</taxon>
        <taxon>Bacillales</taxon>
        <taxon>Paenibacillaceae</taxon>
        <taxon>Paenibacillus</taxon>
    </lineage>
</organism>
<keyword evidence="1" id="KW-0805">Transcription regulation</keyword>
<reference evidence="5 6" key="1">
    <citation type="submission" date="2017-04" db="EMBL/GenBank/DDBJ databases">
        <authorList>
            <person name="Afonso C.L."/>
            <person name="Miller P.J."/>
            <person name="Scott M.A."/>
            <person name="Spackman E."/>
            <person name="Goraichik I."/>
            <person name="Dimitrov K.M."/>
            <person name="Suarez D.L."/>
            <person name="Swayne D.E."/>
        </authorList>
    </citation>
    <scope>NUCLEOTIDE SEQUENCE [LARGE SCALE GENOMIC DNA]</scope>
    <source>
        <strain evidence="5 6">11</strain>
    </source>
</reference>
<dbReference type="PRINTS" id="PR00032">
    <property type="entry name" value="HTHARAC"/>
</dbReference>
<dbReference type="PANTHER" id="PTHR43280:SF28">
    <property type="entry name" value="HTH-TYPE TRANSCRIPTIONAL ACTIVATOR RHAS"/>
    <property type="match status" value="1"/>
</dbReference>
<evidence type="ECO:0000313" key="5">
    <source>
        <dbReference type="EMBL" id="SMG22385.1"/>
    </source>
</evidence>
<dbReference type="STRING" id="1852522.SAMN06295960_1185"/>
<name>A0A1X7J4K2_9BACL</name>